<dbReference type="GO" id="GO:0005737">
    <property type="term" value="C:cytoplasm"/>
    <property type="evidence" value="ECO:0007669"/>
    <property type="project" value="TreeGrafter"/>
</dbReference>
<dbReference type="GO" id="GO:0061630">
    <property type="term" value="F:ubiquitin protein ligase activity"/>
    <property type="evidence" value="ECO:0007669"/>
    <property type="project" value="TreeGrafter"/>
</dbReference>
<evidence type="ECO:0000256" key="2">
    <source>
        <dbReference type="ARBA" id="ARBA00022771"/>
    </source>
</evidence>
<dbReference type="OrthoDB" id="273556at2759"/>
<reference evidence="9 10" key="1">
    <citation type="submission" date="2015-03" db="EMBL/GenBank/DDBJ databases">
        <authorList>
            <person name="Radwan O."/>
            <person name="Al-Naeli F.A."/>
            <person name="Rendon G.A."/>
            <person name="Fields C."/>
        </authorList>
    </citation>
    <scope>NUCLEOTIDE SEQUENCE [LARGE SCALE GENOMIC DNA]</scope>
    <source>
        <strain evidence="9">CR-DP1</strain>
    </source>
</reference>
<dbReference type="PANTHER" id="PTHR24007">
    <property type="entry name" value="BRCA1-ASSOCIATED PROTEIN"/>
    <property type="match status" value="1"/>
</dbReference>
<dbReference type="PROSITE" id="PS50089">
    <property type="entry name" value="ZF_RING_2"/>
    <property type="match status" value="1"/>
</dbReference>
<evidence type="ECO:0000256" key="5">
    <source>
        <dbReference type="SAM" id="Coils"/>
    </source>
</evidence>
<keyword evidence="2 4" id="KW-0863">Zinc-finger</keyword>
<evidence type="ECO:0000259" key="7">
    <source>
        <dbReference type="PROSITE" id="PS50089"/>
    </source>
</evidence>
<organism evidence="9 10">
    <name type="scientific">Thielaviopsis punctulata</name>
    <dbReference type="NCBI Taxonomy" id="72032"/>
    <lineage>
        <taxon>Eukaryota</taxon>
        <taxon>Fungi</taxon>
        <taxon>Dikarya</taxon>
        <taxon>Ascomycota</taxon>
        <taxon>Pezizomycotina</taxon>
        <taxon>Sordariomycetes</taxon>
        <taxon>Hypocreomycetidae</taxon>
        <taxon>Microascales</taxon>
        <taxon>Ceratocystidaceae</taxon>
        <taxon>Thielaviopsis</taxon>
    </lineage>
</organism>
<feature type="region of interest" description="Disordered" evidence="6">
    <location>
        <begin position="698"/>
        <end position="726"/>
    </location>
</feature>
<dbReference type="Proteomes" id="UP000033483">
    <property type="component" value="Unassembled WGS sequence"/>
</dbReference>
<dbReference type="CDD" id="cd16457">
    <property type="entry name" value="RING-H2_BRAP2"/>
    <property type="match status" value="1"/>
</dbReference>
<feature type="compositionally biased region" description="Basic and acidic residues" evidence="6">
    <location>
        <begin position="698"/>
        <end position="709"/>
    </location>
</feature>
<name>A0A0F4ZDV7_9PEZI</name>
<dbReference type="Pfam" id="PF02148">
    <property type="entry name" value="zf-UBP"/>
    <property type="match status" value="1"/>
</dbReference>
<keyword evidence="3" id="KW-0862">Zinc</keyword>
<dbReference type="SMART" id="SM00184">
    <property type="entry name" value="RING"/>
    <property type="match status" value="1"/>
</dbReference>
<dbReference type="SMART" id="SM00290">
    <property type="entry name" value="ZnF_UBP"/>
    <property type="match status" value="1"/>
</dbReference>
<dbReference type="SUPFAM" id="SSF57850">
    <property type="entry name" value="RING/U-box"/>
    <property type="match status" value="2"/>
</dbReference>
<dbReference type="GO" id="GO:0008270">
    <property type="term" value="F:zinc ion binding"/>
    <property type="evidence" value="ECO:0007669"/>
    <property type="project" value="UniProtKB-KW"/>
</dbReference>
<evidence type="ECO:0000259" key="8">
    <source>
        <dbReference type="PROSITE" id="PS50271"/>
    </source>
</evidence>
<comment type="caution">
    <text evidence="9">The sequence shown here is derived from an EMBL/GenBank/DDBJ whole genome shotgun (WGS) entry which is preliminary data.</text>
</comment>
<dbReference type="AlphaFoldDB" id="A0A0F4ZDV7"/>
<evidence type="ECO:0000256" key="6">
    <source>
        <dbReference type="SAM" id="MobiDB-lite"/>
    </source>
</evidence>
<dbReference type="Gene3D" id="3.30.40.10">
    <property type="entry name" value="Zinc/RING finger domain, C3HC4 (zinc finger)"/>
    <property type="match status" value="2"/>
</dbReference>
<keyword evidence="1" id="KW-0479">Metal-binding</keyword>
<proteinExistence type="predicted"/>
<feature type="domain" description="RING-type" evidence="7">
    <location>
        <begin position="380"/>
        <end position="419"/>
    </location>
</feature>
<dbReference type="PANTHER" id="PTHR24007:SF7">
    <property type="entry name" value="BRCA1-ASSOCIATED PROTEIN"/>
    <property type="match status" value="1"/>
</dbReference>
<feature type="coiled-coil region" evidence="5">
    <location>
        <begin position="583"/>
        <end position="625"/>
    </location>
</feature>
<dbReference type="GO" id="GO:0016567">
    <property type="term" value="P:protein ubiquitination"/>
    <property type="evidence" value="ECO:0007669"/>
    <property type="project" value="TreeGrafter"/>
</dbReference>
<accession>A0A0F4ZDV7</accession>
<evidence type="ECO:0000256" key="1">
    <source>
        <dbReference type="ARBA" id="ARBA00022723"/>
    </source>
</evidence>
<keyword evidence="5" id="KW-0175">Coiled coil</keyword>
<dbReference type="InterPro" id="IPR001841">
    <property type="entry name" value="Znf_RING"/>
</dbReference>
<dbReference type="InterPro" id="IPR001607">
    <property type="entry name" value="Znf_UBP"/>
</dbReference>
<dbReference type="InterPro" id="IPR011422">
    <property type="entry name" value="BRAP2/ETP1_RRM"/>
</dbReference>
<keyword evidence="10" id="KW-1185">Reference proteome</keyword>
<evidence type="ECO:0008006" key="11">
    <source>
        <dbReference type="Google" id="ProtNLM"/>
    </source>
</evidence>
<dbReference type="GO" id="GO:0007265">
    <property type="term" value="P:Ras protein signal transduction"/>
    <property type="evidence" value="ECO:0007669"/>
    <property type="project" value="TreeGrafter"/>
</dbReference>
<feature type="domain" description="UBP-type" evidence="8">
    <location>
        <begin position="416"/>
        <end position="518"/>
    </location>
</feature>
<dbReference type="InterPro" id="IPR013083">
    <property type="entry name" value="Znf_RING/FYVE/PHD"/>
</dbReference>
<dbReference type="Pfam" id="PF07576">
    <property type="entry name" value="BRAP2"/>
    <property type="match status" value="1"/>
</dbReference>
<dbReference type="EMBL" id="LAEV01001196">
    <property type="protein sequence ID" value="KKA28682.1"/>
    <property type="molecule type" value="Genomic_DNA"/>
</dbReference>
<dbReference type="Pfam" id="PF13639">
    <property type="entry name" value="zf-RING_2"/>
    <property type="match status" value="1"/>
</dbReference>
<evidence type="ECO:0000313" key="9">
    <source>
        <dbReference type="EMBL" id="KKA28682.1"/>
    </source>
</evidence>
<evidence type="ECO:0000256" key="4">
    <source>
        <dbReference type="PROSITE-ProRule" id="PRU00502"/>
    </source>
</evidence>
<protein>
    <recommendedName>
        <fullName evidence="11">RING-type domain-containing protein</fullName>
    </recommendedName>
</protein>
<evidence type="ECO:0000256" key="3">
    <source>
        <dbReference type="ARBA" id="ARBA00022833"/>
    </source>
</evidence>
<dbReference type="PROSITE" id="PS50271">
    <property type="entry name" value="ZF_UBP"/>
    <property type="match status" value="1"/>
</dbReference>
<dbReference type="InterPro" id="IPR047243">
    <property type="entry name" value="RING-H2_BRAP2"/>
</dbReference>
<gene>
    <name evidence="9" type="ORF">TD95_003074</name>
</gene>
<sequence length="726" mass="80734">MGSYYYYHLKFELYPTNTPTTDATTSSDQVQNFWIPPRHTDIFSSLPSHPKREKKTLPRPRQSTTTLYDSFEVHDDGAHITKPIQTVKASAIIDCGASPVSGASSAAQPSQGKLERITERQWRARTKSLPPPSPLAAIKPETAACDWRFGRVSIFSIDIEPTAQADTSVRSHTHVKMTSEGHGEGSSSGAAPLGVPATLDLGPMLGGFGLATKARLQTVVSTNDTDAGWGVIHFYREGSETRSLGTIDADNVHIQDDERTTTLCIPAVPSYISHGEVLGFVGDSWTEHITHIRMVTTENMSYDLMLLKFRDWKKAIQFQKEFNGKSFNDRIGDTCHVVFIKSIAFESPTQPTEAAASSGITGSLKPFPPSTPNLIELPTCPVCLERMDDTNGLITIACQHVFHCICLKKWQSGGCPVCRFASPADDIIPGATPFGQDVSNLCSVCDCTSDLWICLICGRVGCGRYKGGHAKDHWKETAHNFALEIETQHVWDYGDDKWVHRLIREKGNGKLVELPAQQAEPSSSRGTTIAHFSSEDYVPREKYEAVGMEYSQLLTNQLESQRVYFEDMLTKATEKAAQASAVAERSIAQQTDMAQRLQELEAKYAELTTRNIPQLERDLERERTRAGKAQDLARSLSKAVQEEKQVSNGLFTRIEHLLKQSEKLETENENMKAEIAGLQEMNHDLTMFISGQEKLKEMEQEGMIDKAEMEGASTSAPEKKNRRRKR</sequence>
<feature type="coiled-coil region" evidence="5">
    <location>
        <begin position="654"/>
        <end position="681"/>
    </location>
</feature>
<evidence type="ECO:0000313" key="10">
    <source>
        <dbReference type="Proteomes" id="UP000033483"/>
    </source>
</evidence>